<comment type="caution">
    <text evidence="7">The sequence shown here is derived from an EMBL/GenBank/DDBJ whole genome shotgun (WGS) entry which is preliminary data.</text>
</comment>
<gene>
    <name evidence="7" type="ORF">A1O3_09847</name>
</gene>
<keyword evidence="3 5" id="KW-1133">Transmembrane helix</keyword>
<proteinExistence type="predicted"/>
<dbReference type="Pfam" id="PF00001">
    <property type="entry name" value="7tm_1"/>
    <property type="match status" value="1"/>
</dbReference>
<dbReference type="RefSeq" id="XP_007738129.1">
    <property type="nucleotide sequence ID" value="XM_007739939.1"/>
</dbReference>
<dbReference type="GO" id="GO:0007189">
    <property type="term" value="P:adenylate cyclase-activating G protein-coupled receptor signaling pathway"/>
    <property type="evidence" value="ECO:0007669"/>
    <property type="project" value="TreeGrafter"/>
</dbReference>
<dbReference type="GO" id="GO:0004930">
    <property type="term" value="F:G protein-coupled receptor activity"/>
    <property type="evidence" value="ECO:0007669"/>
    <property type="project" value="InterPro"/>
</dbReference>
<evidence type="ECO:0000256" key="1">
    <source>
        <dbReference type="ARBA" id="ARBA00004141"/>
    </source>
</evidence>
<dbReference type="CDD" id="cd00637">
    <property type="entry name" value="7tm_classA_rhodopsin-like"/>
    <property type="match status" value="1"/>
</dbReference>
<feature type="domain" description="G-protein coupled receptors family 1 profile" evidence="6">
    <location>
        <begin position="38"/>
        <end position="256"/>
    </location>
</feature>
<dbReference type="PROSITE" id="PS50262">
    <property type="entry name" value="G_PROTEIN_RECEP_F1_2"/>
    <property type="match status" value="1"/>
</dbReference>
<comment type="subcellular location">
    <subcellularLocation>
        <location evidence="1">Membrane</location>
        <topology evidence="1">Multi-pass membrane protein</topology>
    </subcellularLocation>
</comment>
<keyword evidence="8" id="KW-1185">Reference proteome</keyword>
<sequence>MASRPSSPASSTLDPLPDILRHGLVAVAFFGILSLVATSILFTYLTYRLCSWYFTGQLRNGANQFFLLIYNLVLADIQQALAFTLTARYLATDKIQVGTTTCWANGWFISTGDLASGVFILAIAIHTYFFLVKGQRVSNKAFITGIACAWIFVYGMAAIGVAMDRDLYVRAGAWCWINHKHESLRLWLHYFWIFICMFGTVAVYALIFLSIRTQSRRNSQGTLALPDNGSNAAVLRRAARYMVIYPVVYVICTLPLAGGRMASMTGSPVPYWWYCLAGAAITSCGWLDVLLYACTRRVLVFSADAPAVDDIGLDTFGWKYSSDGFWGTTTTITGPLGDGDLQRRDRRGGFGRSTPHSLQARASDEQHFAGQPTGVITARTDVEIRSGSIPQYVTDPVPLPRYALSETSGCDTEGKSGHELVWLDEGGSAL</sequence>
<dbReference type="InterPro" id="IPR017452">
    <property type="entry name" value="GPCR_Rhodpsn_7TM"/>
</dbReference>
<dbReference type="HOGENOM" id="CLU_027149_3_2_1"/>
<dbReference type="Proteomes" id="UP000019478">
    <property type="component" value="Unassembled WGS sequence"/>
</dbReference>
<dbReference type="PANTHER" id="PTHR23112">
    <property type="entry name" value="G PROTEIN-COUPLED RECEPTOR 157-RELATED"/>
    <property type="match status" value="1"/>
</dbReference>
<evidence type="ECO:0000259" key="6">
    <source>
        <dbReference type="PROSITE" id="PS50262"/>
    </source>
</evidence>
<dbReference type="SUPFAM" id="SSF81321">
    <property type="entry name" value="Family A G protein-coupled receptor-like"/>
    <property type="match status" value="1"/>
</dbReference>
<dbReference type="AlphaFoldDB" id="W9Y583"/>
<evidence type="ECO:0000313" key="7">
    <source>
        <dbReference type="EMBL" id="EXJ77619.1"/>
    </source>
</evidence>
<dbReference type="GO" id="GO:0005886">
    <property type="term" value="C:plasma membrane"/>
    <property type="evidence" value="ECO:0007669"/>
    <property type="project" value="TreeGrafter"/>
</dbReference>
<feature type="transmembrane region" description="Helical" evidence="5">
    <location>
        <begin position="20"/>
        <end position="45"/>
    </location>
</feature>
<feature type="transmembrane region" description="Helical" evidence="5">
    <location>
        <begin position="65"/>
        <end position="87"/>
    </location>
</feature>
<feature type="transmembrane region" description="Helical" evidence="5">
    <location>
        <begin position="241"/>
        <end position="259"/>
    </location>
</feature>
<name>W9Y583_9EURO</name>
<feature type="transmembrane region" description="Helical" evidence="5">
    <location>
        <begin position="107"/>
        <end position="129"/>
    </location>
</feature>
<feature type="transmembrane region" description="Helical" evidence="5">
    <location>
        <begin position="271"/>
        <end position="293"/>
    </location>
</feature>
<evidence type="ECO:0000256" key="2">
    <source>
        <dbReference type="ARBA" id="ARBA00022692"/>
    </source>
</evidence>
<feature type="transmembrane region" description="Helical" evidence="5">
    <location>
        <begin position="141"/>
        <end position="163"/>
    </location>
</feature>
<keyword evidence="2 5" id="KW-0812">Transmembrane</keyword>
<feature type="transmembrane region" description="Helical" evidence="5">
    <location>
        <begin position="190"/>
        <end position="211"/>
    </location>
</feature>
<dbReference type="InterPro" id="IPR000276">
    <property type="entry name" value="GPCR_Rhodpsn"/>
</dbReference>
<dbReference type="GeneID" id="19173929"/>
<evidence type="ECO:0000313" key="8">
    <source>
        <dbReference type="Proteomes" id="UP000019478"/>
    </source>
</evidence>
<dbReference type="STRING" id="1182542.W9Y583"/>
<evidence type="ECO:0000256" key="3">
    <source>
        <dbReference type="ARBA" id="ARBA00022989"/>
    </source>
</evidence>
<evidence type="ECO:0000256" key="5">
    <source>
        <dbReference type="SAM" id="Phobius"/>
    </source>
</evidence>
<dbReference type="Gene3D" id="1.20.1070.10">
    <property type="entry name" value="Rhodopsin 7-helix transmembrane proteins"/>
    <property type="match status" value="1"/>
</dbReference>
<accession>W9Y583</accession>
<organism evidence="7 8">
    <name type="scientific">Capronia epimyces CBS 606.96</name>
    <dbReference type="NCBI Taxonomy" id="1182542"/>
    <lineage>
        <taxon>Eukaryota</taxon>
        <taxon>Fungi</taxon>
        <taxon>Dikarya</taxon>
        <taxon>Ascomycota</taxon>
        <taxon>Pezizomycotina</taxon>
        <taxon>Eurotiomycetes</taxon>
        <taxon>Chaetothyriomycetidae</taxon>
        <taxon>Chaetothyriales</taxon>
        <taxon>Herpotrichiellaceae</taxon>
        <taxon>Capronia</taxon>
    </lineage>
</organism>
<dbReference type="EMBL" id="AMGY01000010">
    <property type="protein sequence ID" value="EXJ77619.1"/>
    <property type="molecule type" value="Genomic_DNA"/>
</dbReference>
<keyword evidence="4 5" id="KW-0472">Membrane</keyword>
<dbReference type="eggNOG" id="ENOG502RYZC">
    <property type="taxonomic scope" value="Eukaryota"/>
</dbReference>
<reference evidence="7 8" key="1">
    <citation type="submission" date="2013-03" db="EMBL/GenBank/DDBJ databases">
        <title>The Genome Sequence of Capronia epimyces CBS 606.96.</title>
        <authorList>
            <consortium name="The Broad Institute Genomics Platform"/>
            <person name="Cuomo C."/>
            <person name="de Hoog S."/>
            <person name="Gorbushina A."/>
            <person name="Walker B."/>
            <person name="Young S.K."/>
            <person name="Zeng Q."/>
            <person name="Gargeya S."/>
            <person name="Fitzgerald M."/>
            <person name="Haas B."/>
            <person name="Abouelleil A."/>
            <person name="Allen A.W."/>
            <person name="Alvarado L."/>
            <person name="Arachchi H.M."/>
            <person name="Berlin A.M."/>
            <person name="Chapman S.B."/>
            <person name="Gainer-Dewar J."/>
            <person name="Goldberg J."/>
            <person name="Griggs A."/>
            <person name="Gujja S."/>
            <person name="Hansen M."/>
            <person name="Howarth C."/>
            <person name="Imamovic A."/>
            <person name="Ireland A."/>
            <person name="Larimer J."/>
            <person name="McCowan C."/>
            <person name="Murphy C."/>
            <person name="Pearson M."/>
            <person name="Poon T.W."/>
            <person name="Priest M."/>
            <person name="Roberts A."/>
            <person name="Saif S."/>
            <person name="Shea T."/>
            <person name="Sisk P."/>
            <person name="Sykes S."/>
            <person name="Wortman J."/>
            <person name="Nusbaum C."/>
            <person name="Birren B."/>
        </authorList>
    </citation>
    <scope>NUCLEOTIDE SEQUENCE [LARGE SCALE GENOMIC DNA]</scope>
    <source>
        <strain evidence="7 8">CBS 606.96</strain>
    </source>
</reference>
<evidence type="ECO:0000256" key="4">
    <source>
        <dbReference type="ARBA" id="ARBA00023136"/>
    </source>
</evidence>
<dbReference type="PANTHER" id="PTHR23112:SF37">
    <property type="entry name" value="G PROTEIN-COUPLED RECEPTOR GPR1"/>
    <property type="match status" value="1"/>
</dbReference>
<protein>
    <recommendedName>
        <fullName evidence="6">G-protein coupled receptors family 1 profile domain-containing protein</fullName>
    </recommendedName>
</protein>
<dbReference type="OrthoDB" id="100006at2759"/>